<keyword evidence="10" id="KW-0443">Lipid metabolism</keyword>
<dbReference type="AlphaFoldDB" id="A0A432MPL5"/>
<feature type="transmembrane region" description="Helical" evidence="17">
    <location>
        <begin position="127"/>
        <end position="145"/>
    </location>
</feature>
<comment type="catalytic activity">
    <reaction evidence="14">
        <text>a CDP-1,2-diacyl-sn-glycerol + sn-glycerol 3-phosphate = a 1,2-diacyl-sn-glycero-3-phospho-(1'-sn-glycero-3'-phosphate) + CMP + H(+)</text>
        <dbReference type="Rhea" id="RHEA:12593"/>
        <dbReference type="ChEBI" id="CHEBI:15378"/>
        <dbReference type="ChEBI" id="CHEBI:57597"/>
        <dbReference type="ChEBI" id="CHEBI:58332"/>
        <dbReference type="ChEBI" id="CHEBI:60110"/>
        <dbReference type="ChEBI" id="CHEBI:60377"/>
        <dbReference type="EC" id="2.7.8.5"/>
    </reaction>
</comment>
<dbReference type="GO" id="GO:0008444">
    <property type="term" value="F:CDP-diacylglycerol-glycerol-3-phosphate 3-phosphatidyltransferase activity"/>
    <property type="evidence" value="ECO:0007669"/>
    <property type="project" value="UniProtKB-UniRule"/>
</dbReference>
<dbReference type="GO" id="GO:0046474">
    <property type="term" value="P:glycerophospholipid biosynthetic process"/>
    <property type="evidence" value="ECO:0007669"/>
    <property type="project" value="TreeGrafter"/>
</dbReference>
<gene>
    <name evidence="18" type="primary">pgsA</name>
    <name evidence="18" type="ORF">TsocGM_04405</name>
</gene>
<keyword evidence="8 17" id="KW-0812">Transmembrane</keyword>
<keyword evidence="19" id="KW-1185">Reference proteome</keyword>
<evidence type="ECO:0000256" key="11">
    <source>
        <dbReference type="ARBA" id="ARBA00023136"/>
    </source>
</evidence>
<dbReference type="InterPro" id="IPR048254">
    <property type="entry name" value="CDP_ALCOHOL_P_TRANSF_CS"/>
</dbReference>
<evidence type="ECO:0000256" key="14">
    <source>
        <dbReference type="ARBA" id="ARBA00048586"/>
    </source>
</evidence>
<feature type="transmembrane region" description="Helical" evidence="17">
    <location>
        <begin position="157"/>
        <end position="181"/>
    </location>
</feature>
<dbReference type="NCBIfam" id="TIGR00560">
    <property type="entry name" value="pgsA"/>
    <property type="match status" value="1"/>
</dbReference>
<dbReference type="EMBL" id="RYZH01000006">
    <property type="protein sequence ID" value="RUL88968.1"/>
    <property type="molecule type" value="Genomic_DNA"/>
</dbReference>
<dbReference type="InterPro" id="IPR004570">
    <property type="entry name" value="Phosphatidylglycerol_P_synth"/>
</dbReference>
<keyword evidence="6" id="KW-0444">Lipid biosynthesis</keyword>
<keyword evidence="7 16" id="KW-0808">Transferase</keyword>
<evidence type="ECO:0000256" key="6">
    <source>
        <dbReference type="ARBA" id="ARBA00022516"/>
    </source>
</evidence>
<dbReference type="Proteomes" id="UP000280296">
    <property type="component" value="Unassembled WGS sequence"/>
</dbReference>
<dbReference type="EC" id="2.7.8.5" evidence="4 15"/>
<evidence type="ECO:0000256" key="12">
    <source>
        <dbReference type="ARBA" id="ARBA00023209"/>
    </source>
</evidence>
<dbReference type="InterPro" id="IPR043130">
    <property type="entry name" value="CDP-OH_PTrfase_TM_dom"/>
</dbReference>
<name>A0A432MPL5_9BACT</name>
<keyword evidence="9 17" id="KW-1133">Transmembrane helix</keyword>
<feature type="transmembrane region" description="Helical" evidence="17">
    <location>
        <begin position="15"/>
        <end position="43"/>
    </location>
</feature>
<comment type="caution">
    <text evidence="18">The sequence shown here is derived from an EMBL/GenBank/DDBJ whole genome shotgun (WGS) entry which is preliminary data.</text>
</comment>
<evidence type="ECO:0000313" key="18">
    <source>
        <dbReference type="EMBL" id="RUL88968.1"/>
    </source>
</evidence>
<evidence type="ECO:0000256" key="7">
    <source>
        <dbReference type="ARBA" id="ARBA00022679"/>
    </source>
</evidence>
<evidence type="ECO:0000256" key="10">
    <source>
        <dbReference type="ARBA" id="ARBA00023098"/>
    </source>
</evidence>
<keyword evidence="13" id="KW-1208">Phospholipid metabolism</keyword>
<evidence type="ECO:0000256" key="4">
    <source>
        <dbReference type="ARBA" id="ARBA00013170"/>
    </source>
</evidence>
<reference evidence="18 19" key="1">
    <citation type="submission" date="2018-12" db="EMBL/GenBank/DDBJ databases">
        <authorList>
            <person name="Toschakov S.V."/>
        </authorList>
    </citation>
    <scope>NUCLEOTIDE SEQUENCE [LARGE SCALE GENOMIC DNA]</scope>
    <source>
        <strain evidence="18 19">GM2012</strain>
    </source>
</reference>
<comment type="similarity">
    <text evidence="3 16">Belongs to the CDP-alcohol phosphatidyltransferase class-I family.</text>
</comment>
<evidence type="ECO:0000256" key="15">
    <source>
        <dbReference type="NCBIfam" id="TIGR00560"/>
    </source>
</evidence>
<evidence type="ECO:0000256" key="5">
    <source>
        <dbReference type="ARBA" id="ARBA00014944"/>
    </source>
</evidence>
<sequence>MGIVNVPNGLSVSRLFLGASALGLIHAGMFGWALVLFLLAAITDTLDGYVARLLHQETAFGRQLDPMIDKLLIAAVLIFLVAVPGGGVPAWMVAVIVSRELIIQWLRSMMEGKGVAFGAKSAGKLKTVLQCAAIVAALLALAMAPDAPSWVVSARDVLLWAAVLLTIYSGVEYFAAAAPLLREDRAGG</sequence>
<proteinExistence type="inferred from homology"/>
<protein>
    <recommendedName>
        <fullName evidence="5 15">CDP-diacylglycerol--glycerol-3-phosphate 3-phosphatidyltransferase</fullName>
        <ecNumber evidence="4 15">2.7.8.5</ecNumber>
    </recommendedName>
</protein>
<organism evidence="18 19">
    <name type="scientific">Tautonia sociabilis</name>
    <dbReference type="NCBI Taxonomy" id="2080755"/>
    <lineage>
        <taxon>Bacteria</taxon>
        <taxon>Pseudomonadati</taxon>
        <taxon>Planctomycetota</taxon>
        <taxon>Planctomycetia</taxon>
        <taxon>Isosphaerales</taxon>
        <taxon>Isosphaeraceae</taxon>
        <taxon>Tautonia</taxon>
    </lineage>
</organism>
<dbReference type="Gene3D" id="1.20.120.1760">
    <property type="match status" value="1"/>
</dbReference>
<comment type="pathway">
    <text evidence="2">Phospholipid metabolism; phosphatidylglycerol biosynthesis; phosphatidylglycerol from CDP-diacylglycerol: step 1/2.</text>
</comment>
<dbReference type="PIRSF" id="PIRSF000847">
    <property type="entry name" value="Phos_ph_gly_syn"/>
    <property type="match status" value="1"/>
</dbReference>
<dbReference type="Pfam" id="PF01066">
    <property type="entry name" value="CDP-OH_P_transf"/>
    <property type="match status" value="1"/>
</dbReference>
<reference evidence="18 19" key="2">
    <citation type="submission" date="2019-01" db="EMBL/GenBank/DDBJ databases">
        <title>Tautonia sociabilis, a novel thermotolerant planctomycete of Isosphaeraceae family, isolated from a 4000 m deep subterranean habitat.</title>
        <authorList>
            <person name="Kovaleva O.L."/>
            <person name="Elcheninov A.G."/>
            <person name="Van Heerden E."/>
            <person name="Toshchakov S.V."/>
            <person name="Novikov A."/>
            <person name="Bonch-Osmolovskaya E.A."/>
            <person name="Kublanov I.V."/>
        </authorList>
    </citation>
    <scope>NUCLEOTIDE SEQUENCE [LARGE SCALE GENOMIC DNA]</scope>
    <source>
        <strain evidence="18 19">GM2012</strain>
    </source>
</reference>
<evidence type="ECO:0000256" key="8">
    <source>
        <dbReference type="ARBA" id="ARBA00022692"/>
    </source>
</evidence>
<evidence type="ECO:0000256" key="9">
    <source>
        <dbReference type="ARBA" id="ARBA00022989"/>
    </source>
</evidence>
<dbReference type="PANTHER" id="PTHR14269:SF62">
    <property type="entry name" value="CDP-DIACYLGLYCEROL--GLYCEROL-3-PHOSPHATE 3-PHOSPHATIDYLTRANSFERASE 1, CHLOROPLASTIC"/>
    <property type="match status" value="1"/>
</dbReference>
<evidence type="ECO:0000256" key="2">
    <source>
        <dbReference type="ARBA" id="ARBA00005042"/>
    </source>
</evidence>
<dbReference type="PANTHER" id="PTHR14269">
    <property type="entry name" value="CDP-DIACYLGLYCEROL--GLYCEROL-3-PHOSPHATE 3-PHOSPHATIDYLTRANSFERASE-RELATED"/>
    <property type="match status" value="1"/>
</dbReference>
<dbReference type="InterPro" id="IPR000462">
    <property type="entry name" value="CDP-OH_P_trans"/>
</dbReference>
<accession>A0A432MPL5</accession>
<keyword evidence="12" id="KW-0594">Phospholipid biosynthesis</keyword>
<comment type="subcellular location">
    <subcellularLocation>
        <location evidence="1">Membrane</location>
        <topology evidence="1">Multi-pass membrane protein</topology>
    </subcellularLocation>
</comment>
<dbReference type="PROSITE" id="PS00379">
    <property type="entry name" value="CDP_ALCOHOL_P_TRANSF"/>
    <property type="match status" value="1"/>
</dbReference>
<evidence type="ECO:0000256" key="16">
    <source>
        <dbReference type="RuleBase" id="RU003750"/>
    </source>
</evidence>
<evidence type="ECO:0000256" key="1">
    <source>
        <dbReference type="ARBA" id="ARBA00004141"/>
    </source>
</evidence>
<evidence type="ECO:0000313" key="19">
    <source>
        <dbReference type="Proteomes" id="UP000280296"/>
    </source>
</evidence>
<dbReference type="OrthoDB" id="9796672at2"/>
<keyword evidence="11 17" id="KW-0472">Membrane</keyword>
<dbReference type="InterPro" id="IPR050324">
    <property type="entry name" value="CDP-alcohol_PTase-I"/>
</dbReference>
<evidence type="ECO:0000256" key="13">
    <source>
        <dbReference type="ARBA" id="ARBA00023264"/>
    </source>
</evidence>
<evidence type="ECO:0000256" key="3">
    <source>
        <dbReference type="ARBA" id="ARBA00010441"/>
    </source>
</evidence>
<evidence type="ECO:0000256" key="17">
    <source>
        <dbReference type="SAM" id="Phobius"/>
    </source>
</evidence>
<dbReference type="GO" id="GO:0016020">
    <property type="term" value="C:membrane"/>
    <property type="evidence" value="ECO:0007669"/>
    <property type="project" value="UniProtKB-SubCell"/>
</dbReference>